<dbReference type="OrthoDB" id="5362408at2"/>
<evidence type="ECO:0000313" key="2">
    <source>
        <dbReference type="Proteomes" id="UP000005744"/>
    </source>
</evidence>
<protein>
    <submittedName>
        <fullName evidence="1">CRISPR-associated protein</fullName>
    </submittedName>
</protein>
<dbReference type="Proteomes" id="UP000005744">
    <property type="component" value="Unassembled WGS sequence"/>
</dbReference>
<gene>
    <name evidence="1" type="ORF">BegalDRAFT_3069</name>
</gene>
<evidence type="ECO:0000313" key="1">
    <source>
        <dbReference type="EMBL" id="EIJ43895.1"/>
    </source>
</evidence>
<proteinExistence type="predicted"/>
<dbReference type="RefSeq" id="WP_002691487.1">
    <property type="nucleotide sequence ID" value="NZ_JH600070.1"/>
</dbReference>
<dbReference type="HOGENOM" id="CLU_369164_0_0_6"/>
<organism evidence="1 2">
    <name type="scientific">Beggiatoa alba B18LD</name>
    <dbReference type="NCBI Taxonomy" id="395493"/>
    <lineage>
        <taxon>Bacteria</taxon>
        <taxon>Pseudomonadati</taxon>
        <taxon>Pseudomonadota</taxon>
        <taxon>Gammaproteobacteria</taxon>
        <taxon>Thiotrichales</taxon>
        <taxon>Thiotrichaceae</taxon>
        <taxon>Beggiatoa</taxon>
    </lineage>
</organism>
<dbReference type="STRING" id="395493.BegalDRAFT_3069"/>
<dbReference type="AlphaFoldDB" id="I3CJV2"/>
<accession>I3CJV2</accession>
<dbReference type="InterPro" id="IPR023825">
    <property type="entry name" value="CRISPR-assoc_RAMP_BGP1436"/>
</dbReference>
<dbReference type="eggNOG" id="COG1337">
    <property type="taxonomic scope" value="Bacteria"/>
</dbReference>
<name>I3CJV2_9GAMM</name>
<keyword evidence="2" id="KW-1185">Reference proteome</keyword>
<sequence length="684" mass="77968">MSEFHHVYNFIPTTGKLNNKDTLTTDYSEIKDGETHIRHDKWETGTRSGRIVARVHLKTPTVVGGQHEKREDGTTLVKPYQFNEKIAIPANSLRGMIGSIMETLSQSALRVLEKKQYSVRKEVSEGLSAIGMLRKNKENSEKWEILPLTVLTNLNGLWKTVLLEKKFNDLSRIAILLSGYTPIGNSSLRKSDFLAKDPELESFHGKNKVKFYYAKVAGNKVVDIKKEPSNGYVKGFLRILGIDGREKDMLTKRHEFFIPYPDGETRPDRIPLPDEVIENFITLAKERNAEDEDLPFVLKGYTQVSDKWQPEDGQLVFFDIKNEKGEIVVKEISYSSIWRKLIDGDSHAFFEQINKNLLPFNPNRDGLTPAECILGTIETIEKGGNKREGEKQARALASRVRFYDAQVAEGETVKTEKEVILKILSSPKPPCPAMYFHQNGDKEQRTFIKKTALKVGEHRPNGRKVYLHHKPTEKNWETKHKDPIKDKNASLDQKMRCSPMQAGQSFYFHIDFDNLTDTELSLLICSLYPSEAFQHRLGLGKPLGLGSVKIDIMGVFLIDRLKRYTADDFLSGNRYHDVVQGTDTDDKWQKNYPTEFDALRKQETQSPESYRKDNELIDETTLGLLNTVGNPANLKVEVKPPLTTKQTDDELETFEWFSENIKKGKGKALGLIKAGEKLPTFKVT</sequence>
<dbReference type="EMBL" id="JH600070">
    <property type="protein sequence ID" value="EIJ43895.1"/>
    <property type="molecule type" value="Genomic_DNA"/>
</dbReference>
<dbReference type="NCBIfam" id="TIGR03986">
    <property type="entry name" value="TIGR03986 family CRISPR-associated RAMP protein"/>
    <property type="match status" value="1"/>
</dbReference>
<reference evidence="1 2" key="1">
    <citation type="submission" date="2011-11" db="EMBL/GenBank/DDBJ databases">
        <title>Improved High-Quality Draft sequence of Beggiatoa alba B18lD.</title>
        <authorList>
            <consortium name="US DOE Joint Genome Institute"/>
            <person name="Lucas S."/>
            <person name="Han J."/>
            <person name="Lapidus A."/>
            <person name="Cheng J.-F."/>
            <person name="Goodwin L."/>
            <person name="Pitluck S."/>
            <person name="Peters L."/>
            <person name="Mikhailova N."/>
            <person name="Held B."/>
            <person name="Detter J.C."/>
            <person name="Han C."/>
            <person name="Tapia R."/>
            <person name="Land M."/>
            <person name="Hauser L."/>
            <person name="Kyrpides N."/>
            <person name="Ivanova N."/>
            <person name="Pagani I."/>
            <person name="Samuel K."/>
            <person name="Teske A."/>
            <person name="Mueller J."/>
            <person name="Woyke T."/>
        </authorList>
    </citation>
    <scope>NUCLEOTIDE SEQUENCE [LARGE SCALE GENOMIC DNA]</scope>
    <source>
        <strain evidence="1 2">B18LD</strain>
    </source>
</reference>